<dbReference type="VEuPathDB" id="FungiDB:BD410DRAFT_797038"/>
<evidence type="ECO:0000313" key="2">
    <source>
        <dbReference type="Proteomes" id="UP000294933"/>
    </source>
</evidence>
<keyword evidence="2" id="KW-1185">Reference proteome</keyword>
<gene>
    <name evidence="1" type="ORF">BD410DRAFT_797038</name>
</gene>
<sequence>MRVYLEWHSNVSSEDPRRSVIAADPPVQQLPIPTVIGLTHTAAPWATSSRASMLSFVHASSSPVKSFGPRYASRLVYSGYLMPPPSPSIASSLGTPMSTDDEASLPIAPTTATEHHQPPKIVTAASVHITHYPHCGAHGTHGSISASTSASMMDLSIPLATRSITPP</sequence>
<reference evidence="1 2" key="1">
    <citation type="submission" date="2018-06" db="EMBL/GenBank/DDBJ databases">
        <title>A transcriptomic atlas of mushroom development highlights an independent origin of complex multicellularity.</title>
        <authorList>
            <consortium name="DOE Joint Genome Institute"/>
            <person name="Krizsan K."/>
            <person name="Almasi E."/>
            <person name="Merenyi Z."/>
            <person name="Sahu N."/>
            <person name="Viragh M."/>
            <person name="Koszo T."/>
            <person name="Mondo S."/>
            <person name="Kiss B."/>
            <person name="Balint B."/>
            <person name="Kues U."/>
            <person name="Barry K."/>
            <person name="Hegedus J.C."/>
            <person name="Henrissat B."/>
            <person name="Johnson J."/>
            <person name="Lipzen A."/>
            <person name="Ohm R."/>
            <person name="Nagy I."/>
            <person name="Pangilinan J."/>
            <person name="Yan J."/>
            <person name="Xiong Y."/>
            <person name="Grigoriev I.V."/>
            <person name="Hibbett D.S."/>
            <person name="Nagy L.G."/>
        </authorList>
    </citation>
    <scope>NUCLEOTIDE SEQUENCE [LARGE SCALE GENOMIC DNA]</scope>
    <source>
        <strain evidence="1 2">SZMC22713</strain>
    </source>
</reference>
<dbReference type="Proteomes" id="UP000294933">
    <property type="component" value="Unassembled WGS sequence"/>
</dbReference>
<proteinExistence type="predicted"/>
<dbReference type="EMBL" id="ML170318">
    <property type="protein sequence ID" value="TDL14649.1"/>
    <property type="molecule type" value="Genomic_DNA"/>
</dbReference>
<dbReference type="AlphaFoldDB" id="A0A4Y7PJC4"/>
<accession>A0A4Y7PJC4</accession>
<evidence type="ECO:0000313" key="1">
    <source>
        <dbReference type="EMBL" id="TDL14649.1"/>
    </source>
</evidence>
<organism evidence="1 2">
    <name type="scientific">Rickenella mellea</name>
    <dbReference type="NCBI Taxonomy" id="50990"/>
    <lineage>
        <taxon>Eukaryota</taxon>
        <taxon>Fungi</taxon>
        <taxon>Dikarya</taxon>
        <taxon>Basidiomycota</taxon>
        <taxon>Agaricomycotina</taxon>
        <taxon>Agaricomycetes</taxon>
        <taxon>Hymenochaetales</taxon>
        <taxon>Rickenellaceae</taxon>
        <taxon>Rickenella</taxon>
    </lineage>
</organism>
<name>A0A4Y7PJC4_9AGAM</name>
<protein>
    <submittedName>
        <fullName evidence="1">Uncharacterized protein</fullName>
    </submittedName>
</protein>